<dbReference type="EMBL" id="RCMK01000106">
    <property type="protein sequence ID" value="KAG2948640.1"/>
    <property type="molecule type" value="Genomic_DNA"/>
</dbReference>
<dbReference type="Proteomes" id="UP000251314">
    <property type="component" value="Unassembled WGS sequence"/>
</dbReference>
<evidence type="ECO:0000313" key="5">
    <source>
        <dbReference type="EMBL" id="KAG3225545.1"/>
    </source>
</evidence>
<dbReference type="AlphaFoldDB" id="A0A329T324"/>
<dbReference type="Proteomes" id="UP000774804">
    <property type="component" value="Unassembled WGS sequence"/>
</dbReference>
<dbReference type="EMBL" id="RCML01000041">
    <property type="protein sequence ID" value="KAG2996041.1"/>
    <property type="molecule type" value="Genomic_DNA"/>
</dbReference>
<name>A0A329T324_9STRA</name>
<evidence type="ECO:0000313" key="4">
    <source>
        <dbReference type="EMBL" id="KAG2996041.1"/>
    </source>
</evidence>
<dbReference type="EMBL" id="RCMV01000081">
    <property type="protein sequence ID" value="KAG3225545.1"/>
    <property type="molecule type" value="Genomic_DNA"/>
</dbReference>
<dbReference type="Proteomes" id="UP000736787">
    <property type="component" value="Unassembled WGS sequence"/>
</dbReference>
<comment type="caution">
    <text evidence="6">The sequence shown here is derived from an EMBL/GenBank/DDBJ whole genome shotgun (WGS) entry which is preliminary data.</text>
</comment>
<dbReference type="EMBL" id="MJFZ01000014">
    <property type="protein sequence ID" value="RAW42516.1"/>
    <property type="molecule type" value="Genomic_DNA"/>
</dbReference>
<dbReference type="VEuPathDB" id="FungiDB:PC110_g1247"/>
<keyword evidence="7" id="KW-1185">Reference proteome</keyword>
<protein>
    <submittedName>
        <fullName evidence="6">Uncharacterized protein</fullName>
    </submittedName>
</protein>
<dbReference type="Proteomes" id="UP000697107">
    <property type="component" value="Unassembled WGS sequence"/>
</dbReference>
<gene>
    <name evidence="6" type="ORF">PC110_g1247</name>
    <name evidence="1" type="ORF">PC113_g860</name>
    <name evidence="2" type="ORF">PC115_g2797</name>
    <name evidence="3" type="ORF">PC117_g5851</name>
    <name evidence="4" type="ORF">PC118_g2681</name>
    <name evidence="5" type="ORF">PC129_g3845</name>
</gene>
<dbReference type="Proteomes" id="UP000760860">
    <property type="component" value="Unassembled WGS sequence"/>
</dbReference>
<evidence type="ECO:0000313" key="3">
    <source>
        <dbReference type="EMBL" id="KAG2948640.1"/>
    </source>
</evidence>
<accession>A0A329T324</accession>
<proteinExistence type="predicted"/>
<reference evidence="6 7" key="1">
    <citation type="submission" date="2018-01" db="EMBL/GenBank/DDBJ databases">
        <title>Draft genome of the strawberry crown rot pathogen Phytophthora cactorum.</title>
        <authorList>
            <person name="Armitage A.D."/>
            <person name="Lysoe E."/>
            <person name="Nellist C.F."/>
            <person name="Harrison R.J."/>
            <person name="Brurberg M.B."/>
        </authorList>
    </citation>
    <scope>NUCLEOTIDE SEQUENCE [LARGE SCALE GENOMIC DNA]</scope>
    <source>
        <strain evidence="6 7">10300</strain>
    </source>
</reference>
<evidence type="ECO:0000313" key="6">
    <source>
        <dbReference type="EMBL" id="RAW42516.1"/>
    </source>
</evidence>
<sequence>MLVPFADCTLCCPGRDAASDGHMEAAEESAFTAGA</sequence>
<evidence type="ECO:0000313" key="1">
    <source>
        <dbReference type="EMBL" id="KAG2868615.1"/>
    </source>
</evidence>
<dbReference type="EMBL" id="RCMI01000043">
    <property type="protein sequence ID" value="KAG2940004.1"/>
    <property type="molecule type" value="Genomic_DNA"/>
</dbReference>
<dbReference type="EMBL" id="RCMG01000009">
    <property type="protein sequence ID" value="KAG2868615.1"/>
    <property type="molecule type" value="Genomic_DNA"/>
</dbReference>
<organism evidence="6 7">
    <name type="scientific">Phytophthora cactorum</name>
    <dbReference type="NCBI Taxonomy" id="29920"/>
    <lineage>
        <taxon>Eukaryota</taxon>
        <taxon>Sar</taxon>
        <taxon>Stramenopiles</taxon>
        <taxon>Oomycota</taxon>
        <taxon>Peronosporomycetes</taxon>
        <taxon>Peronosporales</taxon>
        <taxon>Peronosporaceae</taxon>
        <taxon>Phytophthora</taxon>
    </lineage>
</organism>
<dbReference type="Proteomes" id="UP000735874">
    <property type="component" value="Unassembled WGS sequence"/>
</dbReference>
<evidence type="ECO:0000313" key="7">
    <source>
        <dbReference type="Proteomes" id="UP000251314"/>
    </source>
</evidence>
<evidence type="ECO:0000313" key="2">
    <source>
        <dbReference type="EMBL" id="KAG2940004.1"/>
    </source>
</evidence>
<reference evidence="5" key="2">
    <citation type="submission" date="2018-05" db="EMBL/GenBank/DDBJ databases">
        <title>Effector identification in a new, highly contiguous assembly of the strawberry crown rot pathogen Phytophthora cactorum.</title>
        <authorList>
            <person name="Armitage A.D."/>
            <person name="Nellist C.F."/>
            <person name="Bates H."/>
            <person name="Vickerstaff R.J."/>
            <person name="Harrison R.J."/>
        </authorList>
    </citation>
    <scope>NUCLEOTIDE SEQUENCE</scope>
    <source>
        <strain evidence="1">15-7</strain>
        <strain evidence="2">4032</strain>
        <strain evidence="3">4040</strain>
        <strain evidence="4">P415</strain>
        <strain evidence="5">P421</strain>
    </source>
</reference>